<dbReference type="SUPFAM" id="SSF48179">
    <property type="entry name" value="6-phosphogluconate dehydrogenase C-terminal domain-like"/>
    <property type="match status" value="1"/>
</dbReference>
<dbReference type="EMBL" id="CP034951">
    <property type="protein sequence ID" value="QAA81511.1"/>
    <property type="molecule type" value="Genomic_DNA"/>
</dbReference>
<evidence type="ECO:0000259" key="1">
    <source>
        <dbReference type="Pfam" id="PF10728"/>
    </source>
</evidence>
<gene>
    <name evidence="2" type="ORF">EI546_07140</name>
</gene>
<dbReference type="Gene3D" id="1.10.1040.20">
    <property type="entry name" value="ProC-like, C-terminal domain"/>
    <property type="match status" value="1"/>
</dbReference>
<reference evidence="2 3" key="1">
    <citation type="submission" date="2019-01" db="EMBL/GenBank/DDBJ databases">
        <title>Complete genome sequencing of Aequorivita sp. H23M31.</title>
        <authorList>
            <person name="Bae J.-W."/>
        </authorList>
    </citation>
    <scope>NUCLEOTIDE SEQUENCE [LARGE SCALE GENOMIC DNA]</scope>
    <source>
        <strain evidence="2 3">H23M31</strain>
    </source>
</reference>
<keyword evidence="3" id="KW-1185">Reference proteome</keyword>
<dbReference type="InterPro" id="IPR037108">
    <property type="entry name" value="TM1727-like_C_sf"/>
</dbReference>
<dbReference type="InterPro" id="IPR018931">
    <property type="entry name" value="DUF2520"/>
</dbReference>
<evidence type="ECO:0000313" key="2">
    <source>
        <dbReference type="EMBL" id="QAA81511.1"/>
    </source>
</evidence>
<feature type="domain" description="DUF2520" evidence="1">
    <location>
        <begin position="122"/>
        <end position="246"/>
    </location>
</feature>
<proteinExistence type="predicted"/>
<sequence length="250" mass="28517">MINVVFLGFGNLNYHLCHALNKLDGINIKQVFNRNYINFLSPLDGIQFTDKISEIVDADIYIIGIPDDAISPFSEDLPFQNKLTVHTSGGVAMENLSKKNRRGVFYPLQTFSKKRDVDFSNIPVCYEAETPEDLELLRKLGSLISNTVVNISSEKREKLHLAAVFVNNFVNYLYGIGHDILEKEDLSFNLLKPLILETAIKIETLSPVEAQTGPARRNDIKTIKKHLHLLDNENPEYKKFYEQFTEALKK</sequence>
<organism evidence="2 3">
    <name type="scientific">Aequorivita ciconiae</name>
    <dbReference type="NCBI Taxonomy" id="2494375"/>
    <lineage>
        <taxon>Bacteria</taxon>
        <taxon>Pseudomonadati</taxon>
        <taxon>Bacteroidota</taxon>
        <taxon>Flavobacteriia</taxon>
        <taxon>Flavobacteriales</taxon>
        <taxon>Flavobacteriaceae</taxon>
        <taxon>Aequorivita</taxon>
    </lineage>
</organism>
<dbReference type="Gene3D" id="3.40.50.720">
    <property type="entry name" value="NAD(P)-binding Rossmann-like Domain"/>
    <property type="match status" value="1"/>
</dbReference>
<evidence type="ECO:0000313" key="3">
    <source>
        <dbReference type="Proteomes" id="UP000285517"/>
    </source>
</evidence>
<dbReference type="SUPFAM" id="SSF51735">
    <property type="entry name" value="NAD(P)-binding Rossmann-fold domains"/>
    <property type="match status" value="1"/>
</dbReference>
<dbReference type="InterPro" id="IPR008927">
    <property type="entry name" value="6-PGluconate_DH-like_C_sf"/>
</dbReference>
<dbReference type="KEGG" id="aev:EI546_07140"/>
<dbReference type="OrthoDB" id="9810755at2"/>
<dbReference type="InterPro" id="IPR036291">
    <property type="entry name" value="NAD(P)-bd_dom_sf"/>
</dbReference>
<dbReference type="PANTHER" id="PTHR40459:SF1">
    <property type="entry name" value="CONSERVED HYPOTHETICAL ALANINE AND LEUCINE RICH PROTEIN"/>
    <property type="match status" value="1"/>
</dbReference>
<dbReference type="Proteomes" id="UP000285517">
    <property type="component" value="Chromosome"/>
</dbReference>
<dbReference type="PANTHER" id="PTHR40459">
    <property type="entry name" value="CONSERVED HYPOTHETICAL ALANINE AND LEUCINE RICH PROTEIN"/>
    <property type="match status" value="1"/>
</dbReference>
<dbReference type="Pfam" id="PF10728">
    <property type="entry name" value="DUF2520"/>
    <property type="match status" value="1"/>
</dbReference>
<dbReference type="RefSeq" id="WP_128249899.1">
    <property type="nucleotide sequence ID" value="NZ_CP034951.1"/>
</dbReference>
<name>A0A410G2P3_9FLAO</name>
<dbReference type="AlphaFoldDB" id="A0A410G2P3"/>
<protein>
    <submittedName>
        <fullName evidence="2">DUF2520 domain-containing protein</fullName>
    </submittedName>
</protein>
<accession>A0A410G2P3</accession>